<dbReference type="EMBL" id="ML978714">
    <property type="protein sequence ID" value="KAF2089548.1"/>
    <property type="molecule type" value="Genomic_DNA"/>
</dbReference>
<gene>
    <name evidence="4" type="ORF">K490DRAFT_37231</name>
</gene>
<evidence type="ECO:0000313" key="5">
    <source>
        <dbReference type="Proteomes" id="UP000799776"/>
    </source>
</evidence>
<dbReference type="SUPFAM" id="SSF48264">
    <property type="entry name" value="Cytochrome P450"/>
    <property type="match status" value="1"/>
</dbReference>
<evidence type="ECO:0000313" key="4">
    <source>
        <dbReference type="EMBL" id="KAF2089548.1"/>
    </source>
</evidence>
<dbReference type="PANTHER" id="PTHR24305">
    <property type="entry name" value="CYTOCHROME P450"/>
    <property type="match status" value="1"/>
</dbReference>
<dbReference type="AlphaFoldDB" id="A0A6A5YCW3"/>
<keyword evidence="4" id="KW-0503">Monooxygenase</keyword>
<reference evidence="4" key="1">
    <citation type="journal article" date="2020" name="Stud. Mycol.">
        <title>101 Dothideomycetes genomes: a test case for predicting lifestyles and emergence of pathogens.</title>
        <authorList>
            <person name="Haridas S."/>
            <person name="Albert R."/>
            <person name="Binder M."/>
            <person name="Bloem J."/>
            <person name="Labutti K."/>
            <person name="Salamov A."/>
            <person name="Andreopoulos B."/>
            <person name="Baker S."/>
            <person name="Barry K."/>
            <person name="Bills G."/>
            <person name="Bluhm B."/>
            <person name="Cannon C."/>
            <person name="Castanera R."/>
            <person name="Culley D."/>
            <person name="Daum C."/>
            <person name="Ezra D."/>
            <person name="Gonzalez J."/>
            <person name="Henrissat B."/>
            <person name="Kuo A."/>
            <person name="Liang C."/>
            <person name="Lipzen A."/>
            <person name="Lutzoni F."/>
            <person name="Magnuson J."/>
            <person name="Mondo S."/>
            <person name="Nolan M."/>
            <person name="Ohm R."/>
            <person name="Pangilinan J."/>
            <person name="Park H.-J."/>
            <person name="Ramirez L."/>
            <person name="Alfaro M."/>
            <person name="Sun H."/>
            <person name="Tritt A."/>
            <person name="Yoshinaga Y."/>
            <person name="Zwiers L.-H."/>
            <person name="Turgeon B."/>
            <person name="Goodwin S."/>
            <person name="Spatafora J."/>
            <person name="Crous P."/>
            <person name="Grigoriev I."/>
        </authorList>
    </citation>
    <scope>NUCLEOTIDE SEQUENCE</scope>
    <source>
        <strain evidence="4">CBS 121410</strain>
    </source>
</reference>
<keyword evidence="5" id="KW-1185">Reference proteome</keyword>
<dbReference type="GO" id="GO:0005506">
    <property type="term" value="F:iron ion binding"/>
    <property type="evidence" value="ECO:0007669"/>
    <property type="project" value="InterPro"/>
</dbReference>
<organism evidence="4 5">
    <name type="scientific">Saccharata proteae CBS 121410</name>
    <dbReference type="NCBI Taxonomy" id="1314787"/>
    <lineage>
        <taxon>Eukaryota</taxon>
        <taxon>Fungi</taxon>
        <taxon>Dikarya</taxon>
        <taxon>Ascomycota</taxon>
        <taxon>Pezizomycotina</taxon>
        <taxon>Dothideomycetes</taxon>
        <taxon>Dothideomycetes incertae sedis</taxon>
        <taxon>Botryosphaeriales</taxon>
        <taxon>Saccharataceae</taxon>
        <taxon>Saccharata</taxon>
    </lineage>
</organism>
<dbReference type="GO" id="GO:0016705">
    <property type="term" value="F:oxidoreductase activity, acting on paired donors, with incorporation or reduction of molecular oxygen"/>
    <property type="evidence" value="ECO:0007669"/>
    <property type="project" value="InterPro"/>
</dbReference>
<evidence type="ECO:0000256" key="3">
    <source>
        <dbReference type="SAM" id="Phobius"/>
    </source>
</evidence>
<dbReference type="Proteomes" id="UP000799776">
    <property type="component" value="Unassembled WGS sequence"/>
</dbReference>
<dbReference type="InterPro" id="IPR002401">
    <property type="entry name" value="Cyt_P450_E_grp-I"/>
</dbReference>
<dbReference type="Gene3D" id="1.10.630.10">
    <property type="entry name" value="Cytochrome P450"/>
    <property type="match status" value="1"/>
</dbReference>
<evidence type="ECO:0000256" key="2">
    <source>
        <dbReference type="PIRSR" id="PIRSR602401-1"/>
    </source>
</evidence>
<feature type="transmembrane region" description="Helical" evidence="3">
    <location>
        <begin position="6"/>
        <end position="26"/>
    </location>
</feature>
<accession>A0A6A5YCW3</accession>
<sequence>MAFDVPLPIALVLLSAPEALLVKTLIPDQNLRIPITPIVLGLISLNFALWVIYKVFIYPFFVSPLRHLPQPKGGYPILAHGLVLLDKPPGAMFLRWMKEVPNDGLIRFRTFFNVDRLIVTDPKAIADILVKNTYDFEKPKRARGFLRRILGDGLIIVEGDEHKFQRKNILPTFSFRHIKELYPGFWSKSLELCRGVSEEIQENPEYTSEKPNASTVEINHWATKVTLDIIGVAGLGRDFNSLKNSEDPLVNLYEEILEPTAEKTLFFTLHIIGMENIVKLLPWKVNQRMTYTTTKLREICRTLLTDKKSKLKLQSEEQKDILSVMLRTNLFGDDMLIDQLLTFLAAGHETTSSAFTWACYLLAVNPDVQSRLRAEVQEHLSAQLADPSNTTDLVEKLETMPYLNAVCNEVTRLYPTVPVTVRDAVRNSEIAGQFVPKGTQVLLVPWAINRSPKLWGADADEFKPERWIDADGHANNNGGAPSNYAILTFLHGPRSCIGQKFAQAELRALVAAFVGNFEWSLGMDEKDVIPAGVITTKPMNGMKLRLKKLEL</sequence>
<dbReference type="CDD" id="cd11069">
    <property type="entry name" value="CYP_FUM15-like"/>
    <property type="match status" value="1"/>
</dbReference>
<comment type="cofactor">
    <cofactor evidence="2">
        <name>heme</name>
        <dbReference type="ChEBI" id="CHEBI:30413"/>
    </cofactor>
</comment>
<dbReference type="PRINTS" id="PR00463">
    <property type="entry name" value="EP450I"/>
</dbReference>
<keyword evidence="2" id="KW-0408">Iron</keyword>
<dbReference type="InterPro" id="IPR001128">
    <property type="entry name" value="Cyt_P450"/>
</dbReference>
<keyword evidence="3" id="KW-0472">Membrane</keyword>
<evidence type="ECO:0000256" key="1">
    <source>
        <dbReference type="ARBA" id="ARBA00010617"/>
    </source>
</evidence>
<comment type="similarity">
    <text evidence="1">Belongs to the cytochrome P450 family.</text>
</comment>
<protein>
    <submittedName>
        <fullName evidence="4">Putative P450 monooxygenase</fullName>
    </submittedName>
</protein>
<dbReference type="PRINTS" id="PR00385">
    <property type="entry name" value="P450"/>
</dbReference>
<feature type="binding site" description="axial binding residue" evidence="2">
    <location>
        <position position="496"/>
    </location>
    <ligand>
        <name>heme</name>
        <dbReference type="ChEBI" id="CHEBI:30413"/>
    </ligand>
    <ligandPart>
        <name>Fe</name>
        <dbReference type="ChEBI" id="CHEBI:18248"/>
    </ligandPart>
</feature>
<dbReference type="FunFam" id="1.10.630.10:FF:000051">
    <property type="entry name" value="Cytochrome P450 monooxygenase (Fum15)"/>
    <property type="match status" value="1"/>
</dbReference>
<keyword evidence="3" id="KW-1133">Transmembrane helix</keyword>
<dbReference type="GO" id="GO:0004497">
    <property type="term" value="F:monooxygenase activity"/>
    <property type="evidence" value="ECO:0007669"/>
    <property type="project" value="UniProtKB-KW"/>
</dbReference>
<proteinExistence type="inferred from homology"/>
<dbReference type="OrthoDB" id="1470350at2759"/>
<keyword evidence="4" id="KW-0560">Oxidoreductase</keyword>
<dbReference type="PANTHER" id="PTHR24305:SF166">
    <property type="entry name" value="CYTOCHROME P450 12A4, MITOCHONDRIAL-RELATED"/>
    <property type="match status" value="1"/>
</dbReference>
<dbReference type="Pfam" id="PF00067">
    <property type="entry name" value="p450"/>
    <property type="match status" value="1"/>
</dbReference>
<keyword evidence="2" id="KW-0479">Metal-binding</keyword>
<dbReference type="GO" id="GO:0020037">
    <property type="term" value="F:heme binding"/>
    <property type="evidence" value="ECO:0007669"/>
    <property type="project" value="InterPro"/>
</dbReference>
<keyword evidence="2" id="KW-0349">Heme</keyword>
<name>A0A6A5YCW3_9PEZI</name>
<feature type="transmembrane region" description="Helical" evidence="3">
    <location>
        <begin position="38"/>
        <end position="61"/>
    </location>
</feature>
<dbReference type="InterPro" id="IPR036396">
    <property type="entry name" value="Cyt_P450_sf"/>
</dbReference>
<keyword evidence="3" id="KW-0812">Transmembrane</keyword>
<dbReference type="InterPro" id="IPR050121">
    <property type="entry name" value="Cytochrome_P450_monoxygenase"/>
</dbReference>